<dbReference type="EMBL" id="UOGJ01000123">
    <property type="protein sequence ID" value="VAX37274.1"/>
    <property type="molecule type" value="Genomic_DNA"/>
</dbReference>
<dbReference type="PROSITE" id="PS51677">
    <property type="entry name" value="NODB"/>
    <property type="match status" value="1"/>
</dbReference>
<dbReference type="GO" id="GO:0005576">
    <property type="term" value="C:extracellular region"/>
    <property type="evidence" value="ECO:0007669"/>
    <property type="project" value="UniProtKB-SubCell"/>
</dbReference>
<dbReference type="Pfam" id="PF01522">
    <property type="entry name" value="Polysacc_deac_1"/>
    <property type="match status" value="1"/>
</dbReference>
<protein>
    <recommendedName>
        <fullName evidence="4">NodB homology domain-containing protein</fullName>
    </recommendedName>
</protein>
<dbReference type="GO" id="GO:0016810">
    <property type="term" value="F:hydrolase activity, acting on carbon-nitrogen (but not peptide) bonds"/>
    <property type="evidence" value="ECO:0007669"/>
    <property type="project" value="InterPro"/>
</dbReference>
<dbReference type="SUPFAM" id="SSF88713">
    <property type="entry name" value="Glycoside hydrolase/deacetylase"/>
    <property type="match status" value="1"/>
</dbReference>
<accession>A0A3B1DMG1</accession>
<dbReference type="AlphaFoldDB" id="A0A3B1DMG1"/>
<feature type="transmembrane region" description="Helical" evidence="3">
    <location>
        <begin position="7"/>
        <end position="26"/>
    </location>
</feature>
<dbReference type="InterPro" id="IPR051398">
    <property type="entry name" value="Polysacch_Deacetylase"/>
</dbReference>
<evidence type="ECO:0000256" key="2">
    <source>
        <dbReference type="ARBA" id="ARBA00022729"/>
    </source>
</evidence>
<gene>
    <name evidence="5" type="ORF">MNBD_UNCLBAC01-398</name>
</gene>
<keyword evidence="3" id="KW-1133">Transmembrane helix</keyword>
<evidence type="ECO:0000256" key="3">
    <source>
        <dbReference type="SAM" id="Phobius"/>
    </source>
</evidence>
<dbReference type="PANTHER" id="PTHR34216:SF3">
    <property type="entry name" value="POLY-BETA-1,6-N-ACETYL-D-GLUCOSAMINE N-DEACETYLASE"/>
    <property type="match status" value="1"/>
</dbReference>
<organism evidence="5">
    <name type="scientific">hydrothermal vent metagenome</name>
    <dbReference type="NCBI Taxonomy" id="652676"/>
    <lineage>
        <taxon>unclassified sequences</taxon>
        <taxon>metagenomes</taxon>
        <taxon>ecological metagenomes</taxon>
    </lineage>
</organism>
<keyword evidence="2" id="KW-0732">Signal</keyword>
<feature type="domain" description="NodB homology" evidence="4">
    <location>
        <begin position="89"/>
        <end position="259"/>
    </location>
</feature>
<dbReference type="InterPro" id="IPR002509">
    <property type="entry name" value="NODB_dom"/>
</dbReference>
<reference evidence="5" key="1">
    <citation type="submission" date="2018-06" db="EMBL/GenBank/DDBJ databases">
        <authorList>
            <person name="Zhirakovskaya E."/>
        </authorList>
    </citation>
    <scope>NUCLEOTIDE SEQUENCE</scope>
</reference>
<evidence type="ECO:0000313" key="5">
    <source>
        <dbReference type="EMBL" id="VAX37274.1"/>
    </source>
</evidence>
<comment type="subcellular location">
    <subcellularLocation>
        <location evidence="1">Secreted</location>
    </subcellularLocation>
</comment>
<dbReference type="GO" id="GO:0005975">
    <property type="term" value="P:carbohydrate metabolic process"/>
    <property type="evidence" value="ECO:0007669"/>
    <property type="project" value="InterPro"/>
</dbReference>
<evidence type="ECO:0000259" key="4">
    <source>
        <dbReference type="PROSITE" id="PS51677"/>
    </source>
</evidence>
<keyword evidence="3" id="KW-0812">Transmembrane</keyword>
<name>A0A3B1DMG1_9ZZZZ</name>
<dbReference type="CDD" id="cd10918">
    <property type="entry name" value="CE4_NodB_like_5s_6s"/>
    <property type="match status" value="1"/>
</dbReference>
<evidence type="ECO:0000256" key="1">
    <source>
        <dbReference type="ARBA" id="ARBA00004613"/>
    </source>
</evidence>
<dbReference type="Gene3D" id="3.20.20.370">
    <property type="entry name" value="Glycoside hydrolase/deacetylase"/>
    <property type="match status" value="1"/>
</dbReference>
<keyword evidence="3" id="KW-0472">Membrane</keyword>
<proteinExistence type="predicted"/>
<dbReference type="InterPro" id="IPR011330">
    <property type="entry name" value="Glyco_hydro/deAcase_b/a-brl"/>
</dbReference>
<dbReference type="PANTHER" id="PTHR34216">
    <property type="match status" value="1"/>
</dbReference>
<sequence>MSSLKRFFLIFFTIFIVSSSGFLFWVSSHYVVPIMMYHNVNYTDEPKPNTVSPENFARHMAYLRENGYHVMSMDEFVQMTTEGRKFSRKSVVITFDDGYEDNYSYAFDILQKHQLPAIIFIPSDLMDAKGYLYWGQIQEMVENGVDFGSHTRFHKYLPDLSFEEKRDEIVESKKILEENLGVEIKHFAYPIGGFSEQIKRLVKEAGYQSASATNRGYDRKNEDVFELNRIRFGDKDSDFVLWAKLSGYYNLFRSLKSPY</sequence>